<dbReference type="AlphaFoldDB" id="A0A6U3S6E2"/>
<dbReference type="InterPro" id="IPR013970">
    <property type="entry name" value="Rfa2"/>
</dbReference>
<protein>
    <recommendedName>
        <fullName evidence="6">Replication factor A protein 3</fullName>
    </recommendedName>
</protein>
<evidence type="ECO:0000313" key="4">
    <source>
        <dbReference type="EMBL" id="CAD9340264.1"/>
    </source>
</evidence>
<evidence type="ECO:0000256" key="3">
    <source>
        <dbReference type="ARBA" id="ARBA00023242"/>
    </source>
</evidence>
<dbReference type="GO" id="GO:0003697">
    <property type="term" value="F:single-stranded DNA binding"/>
    <property type="evidence" value="ECO:0007669"/>
    <property type="project" value="TreeGrafter"/>
</dbReference>
<organism evidence="5">
    <name type="scientific">Ditylum brightwellii</name>
    <dbReference type="NCBI Taxonomy" id="49249"/>
    <lineage>
        <taxon>Eukaryota</taxon>
        <taxon>Sar</taxon>
        <taxon>Stramenopiles</taxon>
        <taxon>Ochrophyta</taxon>
        <taxon>Bacillariophyta</taxon>
        <taxon>Mediophyceae</taxon>
        <taxon>Lithodesmiophycidae</taxon>
        <taxon>Lithodesmiales</taxon>
        <taxon>Lithodesmiaceae</taxon>
        <taxon>Ditylum</taxon>
    </lineage>
</organism>
<dbReference type="GO" id="GO:0003684">
    <property type="term" value="F:damaged DNA binding"/>
    <property type="evidence" value="ECO:0007669"/>
    <property type="project" value="TreeGrafter"/>
</dbReference>
<dbReference type="PANTHER" id="PTHR15114:SF1">
    <property type="entry name" value="REPLICATION PROTEIN A 14 KDA SUBUNIT"/>
    <property type="match status" value="1"/>
</dbReference>
<dbReference type="GO" id="GO:0006260">
    <property type="term" value="P:DNA replication"/>
    <property type="evidence" value="ECO:0007669"/>
    <property type="project" value="InterPro"/>
</dbReference>
<dbReference type="Gene3D" id="2.40.50.140">
    <property type="entry name" value="Nucleic acid-binding proteins"/>
    <property type="match status" value="1"/>
</dbReference>
<dbReference type="GO" id="GO:0000724">
    <property type="term" value="P:double-strand break repair via homologous recombination"/>
    <property type="evidence" value="ECO:0007669"/>
    <property type="project" value="TreeGrafter"/>
</dbReference>
<evidence type="ECO:0000313" key="5">
    <source>
        <dbReference type="EMBL" id="CAE4617373.1"/>
    </source>
</evidence>
<gene>
    <name evidence="5" type="ORF">DBRI00130_LOCUS20229</name>
    <name evidence="4" type="ORF">DBRI1063_LOCUS16185</name>
</gene>
<evidence type="ECO:0000256" key="1">
    <source>
        <dbReference type="ARBA" id="ARBA00004123"/>
    </source>
</evidence>
<reference evidence="5" key="1">
    <citation type="submission" date="2021-01" db="EMBL/GenBank/DDBJ databases">
        <authorList>
            <person name="Corre E."/>
            <person name="Pelletier E."/>
            <person name="Niang G."/>
            <person name="Scheremetjew M."/>
            <person name="Finn R."/>
            <person name="Kale V."/>
            <person name="Holt S."/>
            <person name="Cochrane G."/>
            <person name="Meng A."/>
            <person name="Brown T."/>
            <person name="Cohen L."/>
        </authorList>
    </citation>
    <scope>NUCLEOTIDE SEQUENCE</scope>
    <source>
        <strain evidence="5">GSO104</strain>
        <strain evidence="4">Pop2</strain>
    </source>
</reference>
<evidence type="ECO:0000256" key="2">
    <source>
        <dbReference type="ARBA" id="ARBA00009761"/>
    </source>
</evidence>
<name>A0A6U3S6E2_9STRA</name>
<dbReference type="GO" id="GO:0006298">
    <property type="term" value="P:mismatch repair"/>
    <property type="evidence" value="ECO:0007669"/>
    <property type="project" value="TreeGrafter"/>
</dbReference>
<dbReference type="GO" id="GO:0006289">
    <property type="term" value="P:nucleotide-excision repair"/>
    <property type="evidence" value="ECO:0007669"/>
    <property type="project" value="TreeGrafter"/>
</dbReference>
<dbReference type="SUPFAM" id="SSF50249">
    <property type="entry name" value="Nucleic acid-binding proteins"/>
    <property type="match status" value="1"/>
</dbReference>
<dbReference type="GO" id="GO:0005662">
    <property type="term" value="C:DNA replication factor A complex"/>
    <property type="evidence" value="ECO:0007669"/>
    <property type="project" value="TreeGrafter"/>
</dbReference>
<dbReference type="EMBL" id="HBNS01025643">
    <property type="protein sequence ID" value="CAE4617373.1"/>
    <property type="molecule type" value="Transcribed_RNA"/>
</dbReference>
<comment type="subcellular location">
    <subcellularLocation>
        <location evidence="1">Nucleus</location>
    </subcellularLocation>
</comment>
<dbReference type="InterPro" id="IPR012340">
    <property type="entry name" value="NA-bd_OB-fold"/>
</dbReference>
<accession>A0A6U3S6E2</accession>
<dbReference type="GO" id="GO:0006284">
    <property type="term" value="P:base-excision repair"/>
    <property type="evidence" value="ECO:0007669"/>
    <property type="project" value="TreeGrafter"/>
</dbReference>
<comment type="similarity">
    <text evidence="2">Belongs to the replication factor A protein 3 family.</text>
</comment>
<proteinExistence type="inferred from homology"/>
<keyword evidence="3" id="KW-0539">Nucleus</keyword>
<sequence>MSQQQEDGEYPRLNSKMIQTDHSHIGSIISVIGSVVSNDGSVVTLRCADGGNARIAVDPSFDTQAGSVVEIVGLLESDRSVQHFVTREIGSDFDMEVYNSMLVDVHHNPKFAEYF</sequence>
<dbReference type="PANTHER" id="PTHR15114">
    <property type="entry name" value="REPLICATION PROTEIN A3"/>
    <property type="match status" value="1"/>
</dbReference>
<dbReference type="Pfam" id="PF08661">
    <property type="entry name" value="Rep_fac-A_3"/>
    <property type="match status" value="1"/>
</dbReference>
<dbReference type="GO" id="GO:0035861">
    <property type="term" value="C:site of double-strand break"/>
    <property type="evidence" value="ECO:0007669"/>
    <property type="project" value="TreeGrafter"/>
</dbReference>
<dbReference type="EMBL" id="HBGN01025289">
    <property type="protein sequence ID" value="CAD9340264.1"/>
    <property type="molecule type" value="Transcribed_RNA"/>
</dbReference>
<evidence type="ECO:0008006" key="6">
    <source>
        <dbReference type="Google" id="ProtNLM"/>
    </source>
</evidence>